<dbReference type="SUPFAM" id="SSF52266">
    <property type="entry name" value="SGNH hydrolase"/>
    <property type="match status" value="1"/>
</dbReference>
<dbReference type="RefSeq" id="WP_376850383.1">
    <property type="nucleotide sequence ID" value="NZ_JBHSMF010000006.1"/>
</dbReference>
<comment type="caution">
    <text evidence="3">The sequence shown here is derived from an EMBL/GenBank/DDBJ whole genome shotgun (WGS) entry which is preliminary data.</text>
</comment>
<dbReference type="PANTHER" id="PTHR45648:SF22">
    <property type="entry name" value="GDSL LIPASE_ACYLHYDROLASE FAMILY PROTEIN (AFU_ORTHOLOGUE AFUA_4G14700)"/>
    <property type="match status" value="1"/>
</dbReference>
<dbReference type="EMBL" id="JBHSMF010000006">
    <property type="protein sequence ID" value="MFC5498327.1"/>
    <property type="molecule type" value="Genomic_DNA"/>
</dbReference>
<dbReference type="Proteomes" id="UP001596037">
    <property type="component" value="Unassembled WGS sequence"/>
</dbReference>
<dbReference type="InterPro" id="IPR036514">
    <property type="entry name" value="SGNH_hydro_sf"/>
</dbReference>
<dbReference type="Gene3D" id="3.40.50.1110">
    <property type="entry name" value="SGNH hydrolase"/>
    <property type="match status" value="1"/>
</dbReference>
<evidence type="ECO:0000256" key="2">
    <source>
        <dbReference type="SAM" id="SignalP"/>
    </source>
</evidence>
<dbReference type="Pfam" id="PF00657">
    <property type="entry name" value="Lipase_GDSL"/>
    <property type="match status" value="1"/>
</dbReference>
<name>A0ABW0NEC5_9BURK</name>
<evidence type="ECO:0000256" key="1">
    <source>
        <dbReference type="ARBA" id="ARBA00022801"/>
    </source>
</evidence>
<gene>
    <name evidence="3" type="ORF">ACFPOE_12350</name>
</gene>
<dbReference type="InterPro" id="IPR051058">
    <property type="entry name" value="GDSL_Est/Lipase"/>
</dbReference>
<organism evidence="3 4">
    <name type="scientific">Caenimonas terrae</name>
    <dbReference type="NCBI Taxonomy" id="696074"/>
    <lineage>
        <taxon>Bacteria</taxon>
        <taxon>Pseudomonadati</taxon>
        <taxon>Pseudomonadota</taxon>
        <taxon>Betaproteobacteria</taxon>
        <taxon>Burkholderiales</taxon>
        <taxon>Comamonadaceae</taxon>
        <taxon>Caenimonas</taxon>
    </lineage>
</organism>
<keyword evidence="2" id="KW-0732">Signal</keyword>
<keyword evidence="4" id="KW-1185">Reference proteome</keyword>
<proteinExistence type="predicted"/>
<sequence>MTFKRALLAAACASAALLSACGGGGDAAGPKVEIKRVVVAGDSLADAGTFGFKFTVQNAANPAAGFPIYPQLVAQDFGVASQCNFYVFTGTTFVANSTPGCTDFAIGGGRVVVPASQGGAASPLGVPLQLATAANVVGTYTATDLVLVDGGGNDAADLAGAYLGAASGGPGLVAFQGFLSQQIDAATLAATLGQPNGGALAAGLYMQKLADTYYNAIKASALDKGATHVAVLNVPDITLTPRFQAVLGGVAQASGGGTAGATAAATLQGAIRQWIGAFNTQLKTRIGSDARVALVDFYTDNTDIILNPASYGLTNATKASCPVTGIDSQGLPSYTFQTCSSAALDAAPPAGAGAGWWQTWVFSDGFHPTPYAHRLLAASIARALARAGWL</sequence>
<dbReference type="PANTHER" id="PTHR45648">
    <property type="entry name" value="GDSL LIPASE/ACYLHYDROLASE FAMILY PROTEIN (AFU_ORTHOLOGUE AFUA_4G14700)"/>
    <property type="match status" value="1"/>
</dbReference>
<feature type="signal peptide" evidence="2">
    <location>
        <begin position="1"/>
        <end position="20"/>
    </location>
</feature>
<dbReference type="InterPro" id="IPR008265">
    <property type="entry name" value="Lipase_GDSL_AS"/>
</dbReference>
<reference evidence="4" key="1">
    <citation type="journal article" date="2019" name="Int. J. Syst. Evol. Microbiol.">
        <title>The Global Catalogue of Microorganisms (GCM) 10K type strain sequencing project: providing services to taxonomists for standard genome sequencing and annotation.</title>
        <authorList>
            <consortium name="The Broad Institute Genomics Platform"/>
            <consortium name="The Broad Institute Genome Sequencing Center for Infectious Disease"/>
            <person name="Wu L."/>
            <person name="Ma J."/>
        </authorList>
    </citation>
    <scope>NUCLEOTIDE SEQUENCE [LARGE SCALE GENOMIC DNA]</scope>
    <source>
        <strain evidence="4">CCUG 57401</strain>
    </source>
</reference>
<dbReference type="PROSITE" id="PS51257">
    <property type="entry name" value="PROKAR_LIPOPROTEIN"/>
    <property type="match status" value="1"/>
</dbReference>
<dbReference type="InterPro" id="IPR001087">
    <property type="entry name" value="GDSL"/>
</dbReference>
<accession>A0ABW0NEC5</accession>
<evidence type="ECO:0000313" key="4">
    <source>
        <dbReference type="Proteomes" id="UP001596037"/>
    </source>
</evidence>
<feature type="chain" id="PRO_5047028987" evidence="2">
    <location>
        <begin position="21"/>
        <end position="390"/>
    </location>
</feature>
<evidence type="ECO:0000313" key="3">
    <source>
        <dbReference type="EMBL" id="MFC5498327.1"/>
    </source>
</evidence>
<protein>
    <submittedName>
        <fullName evidence="3">SGNH/GDSL hydrolase family protein</fullName>
    </submittedName>
</protein>
<keyword evidence="1 3" id="KW-0378">Hydrolase</keyword>
<dbReference type="GO" id="GO:0016787">
    <property type="term" value="F:hydrolase activity"/>
    <property type="evidence" value="ECO:0007669"/>
    <property type="project" value="UniProtKB-KW"/>
</dbReference>
<dbReference type="PROSITE" id="PS01098">
    <property type="entry name" value="LIPASE_GDSL_SER"/>
    <property type="match status" value="1"/>
</dbReference>